<accession>A0A263BVJ0</accession>
<comment type="caution">
    <text evidence="2">The sequence shown here is derived from an EMBL/GenBank/DDBJ whole genome shotgun (WGS) entry which is preliminary data.</text>
</comment>
<protein>
    <submittedName>
        <fullName evidence="2">Uncharacterized protein</fullName>
    </submittedName>
</protein>
<keyword evidence="1" id="KW-0808">Transferase</keyword>
<dbReference type="InterPro" id="IPR029035">
    <property type="entry name" value="DHS-like_NAD/FAD-binding_dom"/>
</dbReference>
<reference evidence="2 3" key="2">
    <citation type="submission" date="2017-09" db="EMBL/GenBank/DDBJ databases">
        <title>Bacillus patelloidae sp. nov., isolated from the intestinal tract of a marine limpet.</title>
        <authorList>
            <person name="Liu R."/>
            <person name="Dong C."/>
            <person name="Shao Z."/>
        </authorList>
    </citation>
    <scope>NUCLEOTIDE SEQUENCE [LARGE SCALE GENOMIC DNA]</scope>
    <source>
        <strain evidence="2 3">SA5d-4</strain>
    </source>
</reference>
<dbReference type="InterPro" id="IPR003000">
    <property type="entry name" value="Sirtuin"/>
</dbReference>
<evidence type="ECO:0000256" key="1">
    <source>
        <dbReference type="ARBA" id="ARBA00022679"/>
    </source>
</evidence>
<dbReference type="Proteomes" id="UP000217083">
    <property type="component" value="Unassembled WGS sequence"/>
</dbReference>
<dbReference type="GO" id="GO:0070403">
    <property type="term" value="F:NAD+ binding"/>
    <property type="evidence" value="ECO:0007669"/>
    <property type="project" value="InterPro"/>
</dbReference>
<dbReference type="EMBL" id="NPIA01000003">
    <property type="protein sequence ID" value="OZM57186.1"/>
    <property type="molecule type" value="Genomic_DNA"/>
</dbReference>
<keyword evidence="3" id="KW-1185">Reference proteome</keyword>
<dbReference type="Pfam" id="PF02146">
    <property type="entry name" value="SIR2"/>
    <property type="match status" value="1"/>
</dbReference>
<evidence type="ECO:0000313" key="3">
    <source>
        <dbReference type="Proteomes" id="UP000217083"/>
    </source>
</evidence>
<proteinExistence type="predicted"/>
<name>A0A263BVJ0_9BACI</name>
<dbReference type="AlphaFoldDB" id="A0A263BVJ0"/>
<dbReference type="GO" id="GO:0016740">
    <property type="term" value="F:transferase activity"/>
    <property type="evidence" value="ECO:0007669"/>
    <property type="project" value="UniProtKB-KW"/>
</dbReference>
<evidence type="ECO:0000313" key="2">
    <source>
        <dbReference type="EMBL" id="OZM57186.1"/>
    </source>
</evidence>
<gene>
    <name evidence="2" type="ORF">CIB95_06885</name>
</gene>
<dbReference type="SUPFAM" id="SSF52467">
    <property type="entry name" value="DHS-like NAD/FAD-binding domain"/>
    <property type="match status" value="1"/>
</dbReference>
<sequence>MHIKRGSSLNLTLGVAYMGWEAIIDMHKQFNHTTLLGKQLDNNTWKFKWNFGHLNSEHTIDITLMQPINDVEFIISPYSKVVSSLEEALALNDWKLFSPSVIHSQFRESIWEIVHTANISRERKLKWFAACYPEKQKLSKVASQLLQSEYTIGIIGQTTNTLEEASEEQGIWKYVDVTNIFSNAAFEFDYDIFRKYVSYKLKILEEYNGPEYFKLISNFESNKLIQSIIFQNYSTSRMKGKFTNALDLQGPLDLICCHDCRAHSSVTDFVLRKTCSSCGGRLRPSMTLAGEKFKKKNWVNVVTEFEKAELIFCIDCDVSVPYFSKLMEKTNGNVIILSTTKQLIEIKKNTRTEHYIEIDPNKFLSEINMLLSL</sequence>
<dbReference type="Gene3D" id="3.30.1600.10">
    <property type="entry name" value="SIR2/SIRT2 'Small Domain"/>
    <property type="match status" value="1"/>
</dbReference>
<organism evidence="2 3">
    <name type="scientific">Lottiidibacillus patelloidae</name>
    <dbReference type="NCBI Taxonomy" id="2670334"/>
    <lineage>
        <taxon>Bacteria</taxon>
        <taxon>Bacillati</taxon>
        <taxon>Bacillota</taxon>
        <taxon>Bacilli</taxon>
        <taxon>Bacillales</taxon>
        <taxon>Bacillaceae</taxon>
        <taxon>Lottiidibacillus</taxon>
    </lineage>
</organism>
<dbReference type="InterPro" id="IPR026591">
    <property type="entry name" value="Sirtuin_cat_small_dom_sf"/>
</dbReference>
<reference evidence="3" key="1">
    <citation type="submission" date="2017-08" db="EMBL/GenBank/DDBJ databases">
        <authorList>
            <person name="Huang Z."/>
        </authorList>
    </citation>
    <scope>NUCLEOTIDE SEQUENCE [LARGE SCALE GENOMIC DNA]</scope>
    <source>
        <strain evidence="3">SA5d-4</strain>
    </source>
</reference>
<dbReference type="Gene3D" id="3.40.50.1220">
    <property type="entry name" value="TPP-binding domain"/>
    <property type="match status" value="1"/>
</dbReference>